<dbReference type="SUPFAM" id="SSF56935">
    <property type="entry name" value="Porins"/>
    <property type="match status" value="1"/>
</dbReference>
<name>A0ABZ0GU01_9GAMM</name>
<feature type="chain" id="PRO_5046605926" evidence="10">
    <location>
        <begin position="25"/>
        <end position="948"/>
    </location>
</feature>
<dbReference type="Pfam" id="PF07715">
    <property type="entry name" value="Plug"/>
    <property type="match status" value="1"/>
</dbReference>
<evidence type="ECO:0000256" key="8">
    <source>
        <dbReference type="PROSITE-ProRule" id="PRU01360"/>
    </source>
</evidence>
<keyword evidence="3 8" id="KW-1134">Transmembrane beta strand</keyword>
<proteinExistence type="inferred from homology"/>
<feature type="domain" description="TonB-dependent receptor plug" evidence="12">
    <location>
        <begin position="77"/>
        <end position="188"/>
    </location>
</feature>
<dbReference type="Gene3D" id="2.40.170.20">
    <property type="entry name" value="TonB-dependent receptor, beta-barrel domain"/>
    <property type="match status" value="1"/>
</dbReference>
<comment type="subcellular location">
    <subcellularLocation>
        <location evidence="1 8">Cell outer membrane</location>
        <topology evidence="1 8">Multi-pass membrane protein</topology>
    </subcellularLocation>
</comment>
<evidence type="ECO:0000259" key="12">
    <source>
        <dbReference type="Pfam" id="PF07715"/>
    </source>
</evidence>
<dbReference type="RefSeq" id="WP_348398200.1">
    <property type="nucleotide sequence ID" value="NZ_CP136600.1"/>
</dbReference>
<dbReference type="NCBIfam" id="TIGR01782">
    <property type="entry name" value="TonB-Xanth-Caul"/>
    <property type="match status" value="1"/>
</dbReference>
<dbReference type="InterPro" id="IPR037066">
    <property type="entry name" value="Plug_dom_sf"/>
</dbReference>
<evidence type="ECO:0000256" key="9">
    <source>
        <dbReference type="RuleBase" id="RU003357"/>
    </source>
</evidence>
<dbReference type="InterPro" id="IPR039426">
    <property type="entry name" value="TonB-dep_rcpt-like"/>
</dbReference>
<comment type="similarity">
    <text evidence="8 9">Belongs to the TonB-dependent receptor family.</text>
</comment>
<dbReference type="InterPro" id="IPR000531">
    <property type="entry name" value="Beta-barrel_TonB"/>
</dbReference>
<organism evidence="13 14">
    <name type="scientific">Thalassotalea fonticola</name>
    <dbReference type="NCBI Taxonomy" id="3065649"/>
    <lineage>
        <taxon>Bacteria</taxon>
        <taxon>Pseudomonadati</taxon>
        <taxon>Pseudomonadota</taxon>
        <taxon>Gammaproteobacteria</taxon>
        <taxon>Alteromonadales</taxon>
        <taxon>Colwelliaceae</taxon>
        <taxon>Thalassotalea</taxon>
    </lineage>
</organism>
<dbReference type="InterPro" id="IPR012910">
    <property type="entry name" value="Plug_dom"/>
</dbReference>
<keyword evidence="7 8" id="KW-0998">Cell outer membrane</keyword>
<keyword evidence="6 8" id="KW-0472">Membrane</keyword>
<keyword evidence="2 8" id="KW-0813">Transport</keyword>
<keyword evidence="14" id="KW-1185">Reference proteome</keyword>
<reference evidence="13 14" key="1">
    <citation type="submission" date="2023-09" db="EMBL/GenBank/DDBJ databases">
        <authorList>
            <person name="Qi X."/>
        </authorList>
    </citation>
    <scope>NUCLEOTIDE SEQUENCE [LARGE SCALE GENOMIC DNA]</scope>
    <source>
        <strain evidence="13 14">S1-1</strain>
    </source>
</reference>
<dbReference type="PROSITE" id="PS52016">
    <property type="entry name" value="TONB_DEPENDENT_REC_3"/>
    <property type="match status" value="1"/>
</dbReference>
<keyword evidence="10" id="KW-0732">Signal</keyword>
<dbReference type="Gene3D" id="2.170.130.10">
    <property type="entry name" value="TonB-dependent receptor, plug domain"/>
    <property type="match status" value="1"/>
</dbReference>
<feature type="signal peptide" evidence="10">
    <location>
        <begin position="1"/>
        <end position="24"/>
    </location>
</feature>
<keyword evidence="5 9" id="KW-0798">TonB box</keyword>
<keyword evidence="4 8" id="KW-0812">Transmembrane</keyword>
<evidence type="ECO:0000256" key="5">
    <source>
        <dbReference type="ARBA" id="ARBA00023077"/>
    </source>
</evidence>
<dbReference type="InterPro" id="IPR010104">
    <property type="entry name" value="TonB_rcpt_bac"/>
</dbReference>
<sequence length="948" mass="105049">MLGNSKKSLLTLSILAALHSTAWAQEESAAVKTKVEQVSTEQADENKESEEAAGIEVIEVQGTRGSLKRSMNAKRYADQVMDGVSAEDIGKLPDDNIAEAISRVVGVSMNRAAGEGEYVSIRGMDPGLSKVTVNGQSMASGNAGSMNVATDGSSRATNLNNIASEMVGGIEVFKSPTANMVEGSIGGTVNLKTRKPIAVGNKGTVSVKADYNELSDDAGPGANLFINRVNDDETFAVSTTLSYFERTIRQNRMTARGWALQNPDNRYTKGLPYVDLPGYIEGDENGEGGGVYRLENIGSQTVEDERERINVAVNAQWIPTEDLDINLGVLYAKQTRERLSTDNIADFRDNDYLAVREGSVIVDGLNVISQINDLQDGATDPYTGEAYPDGHPYKGKKSKYNYNAVTYDREYEDETVGVNLGADYLINDEFTFSAAIGSSEATLTQDQTQALFSSQVNGLGYVLHNGTYMPEVIYPSSTQDLNAMEPQNMLLEQYKLKHFDTENTKEYVQADLDWELDNDHIRSLEFGARFERGEKEYFSTANNTTGAENLEYLEQVKEANGGEYANLADFGNYINVPDMIDNGPFDAWYSPDTSSLDKNFADLREHVEIEYERYNIVEETSAVYTQANISSEIFNIPVRGNVGVRYVTTDIESSANKKVENNPDWTWTTIKHDYDDVLPSVNLAFIPHPDVVVRAAGASVMSRPSHGQLSSSYRPATDNGNPVFKLGNPKLSPFRANQYDLSAEWYFNSEGLLSAGIFYKDIADFIVEKVEHRVLPDVNNGWPVDVKQPINAEDATVEGVEISYQQAFTSLPSFWSGFGTAINYTYNDSETKLVNDVTGENMTLPGLSQDTFNATIYWEKHGINMRLAYNYRSEYFRVFSWSGEAVYVDDFDQLDFTAGYRISKALSVNFNARNITGEKTYEYVGDSSRAYSVTDNGNSYNVTLKYNF</sequence>
<dbReference type="PANTHER" id="PTHR40980:SF3">
    <property type="entry name" value="TONB-DEPENDENT RECEPTOR-LIKE BETA-BARREL DOMAIN-CONTAINING PROTEIN"/>
    <property type="match status" value="1"/>
</dbReference>
<evidence type="ECO:0000256" key="3">
    <source>
        <dbReference type="ARBA" id="ARBA00022452"/>
    </source>
</evidence>
<dbReference type="CDD" id="cd01347">
    <property type="entry name" value="ligand_gated_channel"/>
    <property type="match status" value="1"/>
</dbReference>
<evidence type="ECO:0000256" key="4">
    <source>
        <dbReference type="ARBA" id="ARBA00022692"/>
    </source>
</evidence>
<evidence type="ECO:0000256" key="2">
    <source>
        <dbReference type="ARBA" id="ARBA00022448"/>
    </source>
</evidence>
<protein>
    <submittedName>
        <fullName evidence="13">TonB-dependent receptor</fullName>
    </submittedName>
</protein>
<gene>
    <name evidence="13" type="ORF">RI844_09455</name>
</gene>
<evidence type="ECO:0000256" key="1">
    <source>
        <dbReference type="ARBA" id="ARBA00004571"/>
    </source>
</evidence>
<evidence type="ECO:0000313" key="13">
    <source>
        <dbReference type="EMBL" id="WOH39434.1"/>
    </source>
</evidence>
<evidence type="ECO:0000256" key="7">
    <source>
        <dbReference type="ARBA" id="ARBA00023237"/>
    </source>
</evidence>
<feature type="domain" description="TonB-dependent receptor-like beta-barrel" evidence="11">
    <location>
        <begin position="499"/>
        <end position="915"/>
    </location>
</feature>
<evidence type="ECO:0000313" key="14">
    <source>
        <dbReference type="Proteomes" id="UP001301442"/>
    </source>
</evidence>
<accession>A0ABZ0GU01</accession>
<dbReference type="Pfam" id="PF00593">
    <property type="entry name" value="TonB_dep_Rec_b-barrel"/>
    <property type="match status" value="1"/>
</dbReference>
<evidence type="ECO:0000259" key="11">
    <source>
        <dbReference type="Pfam" id="PF00593"/>
    </source>
</evidence>
<dbReference type="PANTHER" id="PTHR40980">
    <property type="entry name" value="PLUG DOMAIN-CONTAINING PROTEIN"/>
    <property type="match status" value="1"/>
</dbReference>
<evidence type="ECO:0000256" key="10">
    <source>
        <dbReference type="SAM" id="SignalP"/>
    </source>
</evidence>
<dbReference type="Proteomes" id="UP001301442">
    <property type="component" value="Chromosome"/>
</dbReference>
<keyword evidence="13" id="KW-0675">Receptor</keyword>
<dbReference type="InterPro" id="IPR036942">
    <property type="entry name" value="Beta-barrel_TonB_sf"/>
</dbReference>
<dbReference type="EMBL" id="CP136600">
    <property type="protein sequence ID" value="WOH39434.1"/>
    <property type="molecule type" value="Genomic_DNA"/>
</dbReference>
<evidence type="ECO:0000256" key="6">
    <source>
        <dbReference type="ARBA" id="ARBA00023136"/>
    </source>
</evidence>